<name>B9Z807_9NEIS</name>
<comment type="caution">
    <text evidence="4">The sequence shown here is derived from an EMBL/GenBank/DDBJ whole genome shotgun (WGS) entry which is preliminary data.</text>
</comment>
<dbReference type="Gene3D" id="3.40.1190.20">
    <property type="match status" value="1"/>
</dbReference>
<dbReference type="PANTHER" id="PTHR10584">
    <property type="entry name" value="SUGAR KINASE"/>
    <property type="match status" value="1"/>
</dbReference>
<dbReference type="Proteomes" id="UP000003165">
    <property type="component" value="Unassembled WGS sequence"/>
</dbReference>
<dbReference type="SUPFAM" id="SSF53613">
    <property type="entry name" value="Ribokinase-like"/>
    <property type="match status" value="1"/>
</dbReference>
<evidence type="ECO:0000313" key="5">
    <source>
        <dbReference type="Proteomes" id="UP000003165"/>
    </source>
</evidence>
<dbReference type="InterPro" id="IPR011611">
    <property type="entry name" value="PfkB_dom"/>
</dbReference>
<dbReference type="InterPro" id="IPR002173">
    <property type="entry name" value="Carboh/pur_kinase_PfkB_CS"/>
</dbReference>
<sequence>MQEAAAAPQPRDYDVLVVGGVGIDTIVRVPELPLPLADSVHVPPVRDYVAHTGNGVAQACHMLGLKTKFIDYIGADPQAQQILRRYAAIGLDFSHLVHESGTRRSVNFVDAQGRRQSCYDGRHPAELRMPREFYLPFLRHARHAHFSIMHWVSELYDDAREAGVTVSTDLHDWDGLNDYHRQFALRSDLVFVSTAALGARRDAVMRAILRDGRARVVIAMAGGEGSYLLTHEHEVPRHFPVVDLQRPIVDSNGAGDSFVGGFLHGLFQDKPLAECMRYGSIGGAYACGCHGTHEEFLTRAGFERYYKQLFG</sequence>
<evidence type="ECO:0000313" key="4">
    <source>
        <dbReference type="EMBL" id="EEG07062.1"/>
    </source>
</evidence>
<reference evidence="4 5" key="1">
    <citation type="submission" date="2009-02" db="EMBL/GenBank/DDBJ databases">
        <title>Sequencing of the draft genome and assembly of Lutiella nitroferrum 2002.</title>
        <authorList>
            <consortium name="US DOE Joint Genome Institute (JGI-PGF)"/>
            <person name="Lucas S."/>
            <person name="Copeland A."/>
            <person name="Lapidus A."/>
            <person name="Glavina del Rio T."/>
            <person name="Tice H."/>
            <person name="Bruce D."/>
            <person name="Goodwin L."/>
            <person name="Pitluck S."/>
            <person name="Larimer F."/>
            <person name="Land M.L."/>
            <person name="Hauser L."/>
            <person name="Coates J.D."/>
        </authorList>
    </citation>
    <scope>NUCLEOTIDE SEQUENCE [LARGE SCALE GENOMIC DNA]</scope>
    <source>
        <strain evidence="4 5">2002</strain>
    </source>
</reference>
<dbReference type="eggNOG" id="COG0524">
    <property type="taxonomic scope" value="Bacteria"/>
</dbReference>
<gene>
    <name evidence="4" type="ORF">FuraDRAFT_3493</name>
</gene>
<dbReference type="EMBL" id="ACIS01000011">
    <property type="protein sequence ID" value="EEG07062.1"/>
    <property type="molecule type" value="Genomic_DNA"/>
</dbReference>
<dbReference type="Pfam" id="PF00294">
    <property type="entry name" value="PfkB"/>
    <property type="match status" value="1"/>
</dbReference>
<keyword evidence="5" id="KW-1185">Reference proteome</keyword>
<keyword evidence="1" id="KW-0808">Transferase</keyword>
<dbReference type="RefSeq" id="WP_008955512.1">
    <property type="nucleotide sequence ID" value="NZ_ACIS01000011.1"/>
</dbReference>
<dbReference type="InterPro" id="IPR029056">
    <property type="entry name" value="Ribokinase-like"/>
</dbReference>
<evidence type="ECO:0000256" key="1">
    <source>
        <dbReference type="ARBA" id="ARBA00022679"/>
    </source>
</evidence>
<dbReference type="PANTHER" id="PTHR10584:SF166">
    <property type="entry name" value="RIBOKINASE"/>
    <property type="match status" value="1"/>
</dbReference>
<feature type="domain" description="Carbohydrate kinase PfkB" evidence="3">
    <location>
        <begin position="206"/>
        <end position="294"/>
    </location>
</feature>
<accession>B9Z807</accession>
<protein>
    <submittedName>
        <fullName evidence="4">PfkB domain protein</fullName>
    </submittedName>
</protein>
<organism evidence="4 5">
    <name type="scientific">Pseudogulbenkiania ferrooxidans 2002</name>
    <dbReference type="NCBI Taxonomy" id="279714"/>
    <lineage>
        <taxon>Bacteria</taxon>
        <taxon>Pseudomonadati</taxon>
        <taxon>Pseudomonadota</taxon>
        <taxon>Betaproteobacteria</taxon>
        <taxon>Neisseriales</taxon>
        <taxon>Chromobacteriaceae</taxon>
        <taxon>Pseudogulbenkiania</taxon>
    </lineage>
</organism>
<proteinExistence type="predicted"/>
<dbReference type="AlphaFoldDB" id="B9Z807"/>
<evidence type="ECO:0000256" key="2">
    <source>
        <dbReference type="ARBA" id="ARBA00022777"/>
    </source>
</evidence>
<evidence type="ECO:0000259" key="3">
    <source>
        <dbReference type="Pfam" id="PF00294"/>
    </source>
</evidence>
<dbReference type="GO" id="GO:0016301">
    <property type="term" value="F:kinase activity"/>
    <property type="evidence" value="ECO:0007669"/>
    <property type="project" value="UniProtKB-KW"/>
</dbReference>
<dbReference type="PROSITE" id="PS00584">
    <property type="entry name" value="PFKB_KINASES_2"/>
    <property type="match status" value="1"/>
</dbReference>
<keyword evidence="2" id="KW-0418">Kinase</keyword>